<feature type="signal peptide" evidence="2">
    <location>
        <begin position="1"/>
        <end position="22"/>
    </location>
</feature>
<evidence type="ECO:0000313" key="4">
    <source>
        <dbReference type="Proteomes" id="UP000323386"/>
    </source>
</evidence>
<feature type="chain" id="PRO_5022898916" evidence="2">
    <location>
        <begin position="23"/>
        <end position="294"/>
    </location>
</feature>
<name>A0A5C3F7A5_9BASI</name>
<reference evidence="3 4" key="1">
    <citation type="submission" date="2018-03" db="EMBL/GenBank/DDBJ databases">
        <authorList>
            <person name="Guldener U."/>
        </authorList>
    </citation>
    <scope>NUCLEOTIDE SEQUENCE [LARGE SCALE GENOMIC DNA]</scope>
    <source>
        <strain evidence="3 4">DAOM196992</strain>
    </source>
</reference>
<keyword evidence="2" id="KW-0732">Signal</keyword>
<proteinExistence type="predicted"/>
<dbReference type="Proteomes" id="UP000323386">
    <property type="component" value="Unassembled WGS sequence"/>
</dbReference>
<protein>
    <submittedName>
        <fullName evidence="3">Uncharacterized protein</fullName>
    </submittedName>
</protein>
<organism evidence="3 4">
    <name type="scientific">Pseudozyma flocculosa</name>
    <dbReference type="NCBI Taxonomy" id="84751"/>
    <lineage>
        <taxon>Eukaryota</taxon>
        <taxon>Fungi</taxon>
        <taxon>Dikarya</taxon>
        <taxon>Basidiomycota</taxon>
        <taxon>Ustilaginomycotina</taxon>
        <taxon>Ustilaginomycetes</taxon>
        <taxon>Ustilaginales</taxon>
        <taxon>Ustilaginaceae</taxon>
        <taxon>Pseudozyma</taxon>
    </lineage>
</organism>
<feature type="region of interest" description="Disordered" evidence="1">
    <location>
        <begin position="258"/>
        <end position="279"/>
    </location>
</feature>
<dbReference type="EMBL" id="OOIP01000019">
    <property type="protein sequence ID" value="SPO40363.1"/>
    <property type="molecule type" value="Genomic_DNA"/>
</dbReference>
<dbReference type="AlphaFoldDB" id="A0A5C3F7A5"/>
<evidence type="ECO:0000313" key="3">
    <source>
        <dbReference type="EMBL" id="SPO40363.1"/>
    </source>
</evidence>
<sequence length="294" mass="31933">MLATTPFIVFLAAALFLHPAAATAKDLACKMAPWVADGPRTHISPEEAMRCLSLPSEDVDPVFKQVFYLEEVPVGWGGIRKGIEGDVAARYDSDVKDRLGRAKIRSALARLYRDTDEASIPPTVRESWVLVYCDSFVDSIASTSTPCPAEAGKRMASLCRASTNPSGCLDQVRRDVAQRLLLLDRDRDGEAQQQPWGSAPPSLLSEWDLSRSSDLFISYRPWIMNSSTRDLVYTLLLCLSLSLVAFLASTRCRTGIPITGGSTRTSGGGGGGGVVRKRTDDAEYELLPSTASLD</sequence>
<accession>A0A5C3F7A5</accession>
<gene>
    <name evidence="3" type="ORF">PSFLO_05845</name>
</gene>
<evidence type="ECO:0000256" key="2">
    <source>
        <dbReference type="SAM" id="SignalP"/>
    </source>
</evidence>
<keyword evidence="4" id="KW-1185">Reference proteome</keyword>
<evidence type="ECO:0000256" key="1">
    <source>
        <dbReference type="SAM" id="MobiDB-lite"/>
    </source>
</evidence>